<organism evidence="3 4">
    <name type="scientific">Halomarina rubra</name>
    <dbReference type="NCBI Taxonomy" id="2071873"/>
    <lineage>
        <taxon>Archaea</taxon>
        <taxon>Methanobacteriati</taxon>
        <taxon>Methanobacteriota</taxon>
        <taxon>Stenosarchaea group</taxon>
        <taxon>Halobacteria</taxon>
        <taxon>Halobacteriales</taxon>
        <taxon>Natronomonadaceae</taxon>
        <taxon>Halomarina</taxon>
    </lineage>
</organism>
<reference evidence="3 4" key="1">
    <citation type="journal article" date="2019" name="Int. J. Syst. Evol. Microbiol.">
        <title>The Global Catalogue of Microorganisms (GCM) 10K type strain sequencing project: providing services to taxonomists for standard genome sequencing and annotation.</title>
        <authorList>
            <consortium name="The Broad Institute Genomics Platform"/>
            <consortium name="The Broad Institute Genome Sequencing Center for Infectious Disease"/>
            <person name="Wu L."/>
            <person name="Ma J."/>
        </authorList>
    </citation>
    <scope>NUCLEOTIDE SEQUENCE [LARGE SCALE GENOMIC DNA]</scope>
    <source>
        <strain evidence="3 4">CGMCC 1.12563</strain>
    </source>
</reference>
<feature type="compositionally biased region" description="Basic and acidic residues" evidence="1">
    <location>
        <begin position="121"/>
        <end position="148"/>
    </location>
</feature>
<proteinExistence type="predicted"/>
<comment type="caution">
    <text evidence="3">The sequence shown here is derived from an EMBL/GenBank/DDBJ whole genome shotgun (WGS) entry which is preliminary data.</text>
</comment>
<sequence>MDLSHLADEAVRGTREFVVERRHTTTVFGEQTDPPGLPAAADSTPDEHRHVLGTPHLLAACEFTGRESLHGLLPDGTGTVGEHAEVTHRGAAPEGARIRVETVVRRVDGPSVHLDASVSRVDGERGDGTGDDHHAESDGRATENDPRPVGEVAMTFRVVSRERFGDALE</sequence>
<evidence type="ECO:0000313" key="4">
    <source>
        <dbReference type="Proteomes" id="UP001597187"/>
    </source>
</evidence>
<dbReference type="Proteomes" id="UP001597187">
    <property type="component" value="Unassembled WGS sequence"/>
</dbReference>
<feature type="region of interest" description="Disordered" evidence="1">
    <location>
        <begin position="28"/>
        <end position="47"/>
    </location>
</feature>
<gene>
    <name evidence="3" type="ORF">ACFSBT_08350</name>
</gene>
<dbReference type="Gene3D" id="3.10.129.10">
    <property type="entry name" value="Hotdog Thioesterase"/>
    <property type="match status" value="1"/>
</dbReference>
<protein>
    <submittedName>
        <fullName evidence="3">Thioesterase family protein</fullName>
    </submittedName>
</protein>
<dbReference type="SUPFAM" id="SSF54637">
    <property type="entry name" value="Thioesterase/thiol ester dehydrase-isomerase"/>
    <property type="match status" value="1"/>
</dbReference>
<accession>A0ABD6AV92</accession>
<dbReference type="Pfam" id="PF22636">
    <property type="entry name" value="FlK"/>
    <property type="match status" value="1"/>
</dbReference>
<name>A0ABD6AV92_9EURY</name>
<dbReference type="AlphaFoldDB" id="A0ABD6AV92"/>
<evidence type="ECO:0000259" key="2">
    <source>
        <dbReference type="Pfam" id="PF22636"/>
    </source>
</evidence>
<keyword evidence="4" id="KW-1185">Reference proteome</keyword>
<feature type="region of interest" description="Disordered" evidence="1">
    <location>
        <begin position="114"/>
        <end position="150"/>
    </location>
</feature>
<dbReference type="RefSeq" id="WP_250873239.1">
    <property type="nucleotide sequence ID" value="NZ_JALXFV010000003.1"/>
</dbReference>
<evidence type="ECO:0000256" key="1">
    <source>
        <dbReference type="SAM" id="MobiDB-lite"/>
    </source>
</evidence>
<feature type="domain" description="Fluoroacetyl-CoA-specific thioesterase-like" evidence="2">
    <location>
        <begin position="46"/>
        <end position="129"/>
    </location>
</feature>
<evidence type="ECO:0000313" key="3">
    <source>
        <dbReference type="EMBL" id="MFD1513286.1"/>
    </source>
</evidence>
<dbReference type="EMBL" id="JBHUDC010000003">
    <property type="protein sequence ID" value="MFD1513286.1"/>
    <property type="molecule type" value="Genomic_DNA"/>
</dbReference>
<dbReference type="InterPro" id="IPR029069">
    <property type="entry name" value="HotDog_dom_sf"/>
</dbReference>
<dbReference type="InterPro" id="IPR054485">
    <property type="entry name" value="FlK-like_dom"/>
</dbReference>